<protein>
    <recommendedName>
        <fullName evidence="2">BTB domain-containing protein</fullName>
    </recommendedName>
</protein>
<keyword evidence="4" id="KW-1185">Reference proteome</keyword>
<dbReference type="SMART" id="SM00225">
    <property type="entry name" value="BTB"/>
    <property type="match status" value="2"/>
</dbReference>
<dbReference type="GO" id="GO:0030163">
    <property type="term" value="P:protein catabolic process"/>
    <property type="evidence" value="ECO:0007669"/>
    <property type="project" value="UniProtKB-ARBA"/>
</dbReference>
<dbReference type="CDD" id="cd00121">
    <property type="entry name" value="MATH"/>
    <property type="match status" value="2"/>
</dbReference>
<proteinExistence type="predicted"/>
<evidence type="ECO:0000259" key="2">
    <source>
        <dbReference type="PROSITE" id="PS50097"/>
    </source>
</evidence>
<feature type="compositionally biased region" description="Pro residues" evidence="1">
    <location>
        <begin position="789"/>
        <end position="808"/>
    </location>
</feature>
<dbReference type="AlphaFoldDB" id="A0A2Z6RRB1"/>
<accession>A0A2Z6RRB1</accession>
<dbReference type="CDD" id="cd18186">
    <property type="entry name" value="BTB_POZ_ZBTB_KLHL-like"/>
    <property type="match status" value="2"/>
</dbReference>
<organism evidence="3 4">
    <name type="scientific">Rhizophagus clarus</name>
    <dbReference type="NCBI Taxonomy" id="94130"/>
    <lineage>
        <taxon>Eukaryota</taxon>
        <taxon>Fungi</taxon>
        <taxon>Fungi incertae sedis</taxon>
        <taxon>Mucoromycota</taxon>
        <taxon>Glomeromycotina</taxon>
        <taxon>Glomeromycetes</taxon>
        <taxon>Glomerales</taxon>
        <taxon>Glomeraceae</taxon>
        <taxon>Rhizophagus</taxon>
    </lineage>
</organism>
<dbReference type="PROSITE" id="PS50097">
    <property type="entry name" value="BTB"/>
    <property type="match status" value="2"/>
</dbReference>
<dbReference type="Pfam" id="PF00651">
    <property type="entry name" value="BTB"/>
    <property type="match status" value="1"/>
</dbReference>
<dbReference type="Proteomes" id="UP000247702">
    <property type="component" value="Unassembled WGS sequence"/>
</dbReference>
<evidence type="ECO:0000313" key="3">
    <source>
        <dbReference type="EMBL" id="GBC03443.1"/>
    </source>
</evidence>
<feature type="domain" description="BTB" evidence="2">
    <location>
        <begin position="541"/>
        <end position="655"/>
    </location>
</feature>
<gene>
    <name evidence="3" type="ORF">RclHR1_05120013</name>
</gene>
<dbReference type="Gene3D" id="2.60.210.10">
    <property type="entry name" value="Apoptosis, Tumor Necrosis Factor Receptor Associated Protein 2, Chain A"/>
    <property type="match status" value="1"/>
</dbReference>
<evidence type="ECO:0000256" key="1">
    <source>
        <dbReference type="SAM" id="MobiDB-lite"/>
    </source>
</evidence>
<dbReference type="Gene3D" id="3.30.710.10">
    <property type="entry name" value="Potassium Channel Kv1.1, Chain A"/>
    <property type="match status" value="2"/>
</dbReference>
<reference evidence="3 4" key="1">
    <citation type="submission" date="2017-11" db="EMBL/GenBank/DDBJ databases">
        <title>The genome of Rhizophagus clarus HR1 reveals common genetic basis of auxotrophy among arbuscular mycorrhizal fungi.</title>
        <authorList>
            <person name="Kobayashi Y."/>
        </authorList>
    </citation>
    <scope>NUCLEOTIDE SEQUENCE [LARGE SCALE GENOMIC DNA]</scope>
    <source>
        <strain evidence="3 4">HR1</strain>
    </source>
</reference>
<sequence>MSQIISKLTYQVNLPKSLEIKEYYYSPIFSANNKMFWQLLLQFEDNDSYGLYLQPVAGPDEITWSERSKLSFKLFIKEIRNNNQTAELYNRSFVVPPDTPIGYDYGYSHVIKKSSLRNGELIIGVIINNIEYNESDISKTYSSEPIPKDLIDAWKDQLFDFRSVDVEFNVLGEKLYACSSILSKRSEYFAKILSGQWFESTFLGQNEPSVNYVNTNNINIDGEKDDNDDKSICQIKHYIKISEYDSITFSAMLEYLYTNQIRWTNEDNESIAIELFRLADQYLLSDLRERAKIRIFDELKISNVSKIMFNLVPKYEDLKEPVLNFMAKNFEQVNNSQEFKDILANLVDFSTFKFLKSFFFRKDFFEEIMASNKITQLTYQMNILNSLEIKEDIYSPIFSTGDNLFWQLWFVPLIRNPVNNKEYCSIYILPVANPDETSWRKRSKFSIKLCVKEIKNFQTYNLISSNNELSISPDTKIENGYGYPEAFERTSLYNGELIICVTFDNIEYKDNKQYNNSVSLDPLPENLVEAWKNHLFNIQPVDVEFNVQGEKFHACSSILIQRSKYFENALSGLWAESTINNKDEDNFNETKMEKETDKEIVDSVKSVDMEDNSEEMNEEKLKQQIKHRIYITDYKPFSFAKILCYLYTNQIDWTNNNNNNSMDESTDNDISSTIEIYCIADRYLLTDLRQRAKNRIFEELTVNNVAEIMFRLVPKYEDLKEPILSFMAENFEEVCNSKGFKDVLANPNDYTYYNQIMSEVLSQHFKIQNAKLNKQNLQTNNLANVALPPMRPLPPGGMRPPPPLPLPYNPSVGFRQPLQSNNSNNNNNNNSATM</sequence>
<dbReference type="SUPFAM" id="SSF49599">
    <property type="entry name" value="TRAF domain-like"/>
    <property type="match status" value="2"/>
</dbReference>
<dbReference type="InterPro" id="IPR008974">
    <property type="entry name" value="TRAF-like"/>
</dbReference>
<feature type="domain" description="BTB" evidence="2">
    <location>
        <begin position="164"/>
        <end position="265"/>
    </location>
</feature>
<dbReference type="InterPro" id="IPR002083">
    <property type="entry name" value="MATH/TRAF_dom"/>
</dbReference>
<dbReference type="InterPro" id="IPR000210">
    <property type="entry name" value="BTB/POZ_dom"/>
</dbReference>
<feature type="compositionally biased region" description="Low complexity" evidence="1">
    <location>
        <begin position="820"/>
        <end position="834"/>
    </location>
</feature>
<dbReference type="InterPro" id="IPR011333">
    <property type="entry name" value="SKP1/BTB/POZ_sf"/>
</dbReference>
<dbReference type="PANTHER" id="PTHR24413">
    <property type="entry name" value="SPECKLE-TYPE POZ PROTEIN"/>
    <property type="match status" value="1"/>
</dbReference>
<evidence type="ECO:0000313" key="4">
    <source>
        <dbReference type="Proteomes" id="UP000247702"/>
    </source>
</evidence>
<dbReference type="EMBL" id="BEXD01003885">
    <property type="protein sequence ID" value="GBC03443.1"/>
    <property type="molecule type" value="Genomic_DNA"/>
</dbReference>
<feature type="region of interest" description="Disordered" evidence="1">
    <location>
        <begin position="785"/>
        <end position="834"/>
    </location>
</feature>
<name>A0A2Z6RRB1_9GLOM</name>
<comment type="caution">
    <text evidence="3">The sequence shown here is derived from an EMBL/GenBank/DDBJ whole genome shotgun (WGS) entry which is preliminary data.</text>
</comment>
<dbReference type="SUPFAM" id="SSF54695">
    <property type="entry name" value="POZ domain"/>
    <property type="match status" value="2"/>
</dbReference>
<dbReference type="STRING" id="94130.A0A2Z6RRB1"/>